<evidence type="ECO:0000313" key="9">
    <source>
        <dbReference type="Proteomes" id="UP000039865"/>
    </source>
</evidence>
<dbReference type="Pfam" id="PF04616">
    <property type="entry name" value="Glyco_hydro_43"/>
    <property type="match status" value="1"/>
</dbReference>
<evidence type="ECO:0000256" key="7">
    <source>
        <dbReference type="SAM" id="SignalP"/>
    </source>
</evidence>
<dbReference type="SUPFAM" id="SSF75005">
    <property type="entry name" value="Arabinanase/levansucrase/invertase"/>
    <property type="match status" value="1"/>
</dbReference>
<evidence type="ECO:0000256" key="3">
    <source>
        <dbReference type="ARBA" id="ARBA00023295"/>
    </source>
</evidence>
<organism evidence="8 9">
    <name type="scientific">Stylonychia lemnae</name>
    <name type="common">Ciliate</name>
    <dbReference type="NCBI Taxonomy" id="5949"/>
    <lineage>
        <taxon>Eukaryota</taxon>
        <taxon>Sar</taxon>
        <taxon>Alveolata</taxon>
        <taxon>Ciliophora</taxon>
        <taxon>Intramacronucleata</taxon>
        <taxon>Spirotrichea</taxon>
        <taxon>Stichotrichia</taxon>
        <taxon>Sporadotrichida</taxon>
        <taxon>Oxytrichidae</taxon>
        <taxon>Stylonychinae</taxon>
        <taxon>Stylonychia</taxon>
    </lineage>
</organism>
<evidence type="ECO:0000256" key="2">
    <source>
        <dbReference type="ARBA" id="ARBA00022801"/>
    </source>
</evidence>
<keyword evidence="9" id="KW-1185">Reference proteome</keyword>
<name>A0A078B801_STYLE</name>
<evidence type="ECO:0000256" key="4">
    <source>
        <dbReference type="PIRSR" id="PIRSR606710-1"/>
    </source>
</evidence>
<gene>
    <name evidence="8" type="primary">Contig10624.g11344</name>
    <name evidence="8" type="ORF">STYLEM_19488</name>
</gene>
<dbReference type="InParanoid" id="A0A078B801"/>
<dbReference type="GO" id="GO:0004553">
    <property type="term" value="F:hydrolase activity, hydrolyzing O-glycosyl compounds"/>
    <property type="evidence" value="ECO:0007669"/>
    <property type="project" value="InterPro"/>
</dbReference>
<keyword evidence="7" id="KW-0732">Signal</keyword>
<keyword evidence="3 6" id="KW-0326">Glycosidase</keyword>
<feature type="active site" description="Proton acceptor" evidence="4">
    <location>
        <position position="31"/>
    </location>
</feature>
<feature type="site" description="Important for catalytic activity, responsible for pKa modulation of the active site Glu and correct orientation of both the proton donor and substrate" evidence="5">
    <location>
        <position position="144"/>
    </location>
</feature>
<reference evidence="8 9" key="1">
    <citation type="submission" date="2014-06" db="EMBL/GenBank/DDBJ databases">
        <authorList>
            <person name="Swart Estienne"/>
        </authorList>
    </citation>
    <scope>NUCLEOTIDE SEQUENCE [LARGE SCALE GENOMIC DNA]</scope>
    <source>
        <strain evidence="8 9">130c</strain>
    </source>
</reference>
<comment type="similarity">
    <text evidence="1 6">Belongs to the glycosyl hydrolase 43 family.</text>
</comment>
<evidence type="ECO:0000256" key="1">
    <source>
        <dbReference type="ARBA" id="ARBA00009865"/>
    </source>
</evidence>
<evidence type="ECO:0000313" key="8">
    <source>
        <dbReference type="EMBL" id="CDW90346.1"/>
    </source>
</evidence>
<proteinExistence type="inferred from homology"/>
<evidence type="ECO:0000256" key="5">
    <source>
        <dbReference type="PIRSR" id="PIRSR606710-2"/>
    </source>
</evidence>
<dbReference type="OrthoDB" id="272289at2759"/>
<dbReference type="GO" id="GO:0005975">
    <property type="term" value="P:carbohydrate metabolic process"/>
    <property type="evidence" value="ECO:0007669"/>
    <property type="project" value="InterPro"/>
</dbReference>
<dbReference type="InterPro" id="IPR023296">
    <property type="entry name" value="Glyco_hydro_beta-prop_sf"/>
</dbReference>
<accession>A0A078B801</accession>
<sequence>MSIIIIAFLGLTSLSSVQGFYNPVINENVPDPGAILYDNEYYVVTTSGPLDGKFPIHKSSDLQNWDFMGYALPRDHSPQWAQSPDTDFWAPELHVINGMFRLYFTARHSSGVLCIGVATADNILGPYTDIGSPLFQNPNMGSIDATVFKDEFQDYWLVWKDDGNGKNPQQPTIIRSKRLSYSGLSFEDSAMYELIKNDQPWEGDVTEGPWMIRKDGFYYLFYSGHGYCDQSYSVGVARSRSPWGPFKKKGSPILFSSGNWQGPGHCSVIKTSSDDWVIIYHSWMNNQVCGNNKRVMLADFIDWDWNQWPQLRNMGALMSPKEGSSANSLELLFLQQ</sequence>
<protein>
    <submittedName>
        <fullName evidence="8">Glycosyl hydrolase</fullName>
    </submittedName>
</protein>
<dbReference type="OMA" id="DPSFMKA"/>
<dbReference type="CDD" id="cd08999">
    <property type="entry name" value="GH43_ABN-like"/>
    <property type="match status" value="1"/>
</dbReference>
<dbReference type="InterPro" id="IPR006710">
    <property type="entry name" value="Glyco_hydro_43"/>
</dbReference>
<feature type="chain" id="PRO_5001729973" evidence="7">
    <location>
        <begin position="20"/>
        <end position="336"/>
    </location>
</feature>
<dbReference type="AlphaFoldDB" id="A0A078B801"/>
<dbReference type="PANTHER" id="PTHR42812">
    <property type="entry name" value="BETA-XYLOSIDASE"/>
    <property type="match status" value="1"/>
</dbReference>
<feature type="active site" description="Proton donor" evidence="4">
    <location>
        <position position="207"/>
    </location>
</feature>
<evidence type="ECO:0000256" key="6">
    <source>
        <dbReference type="RuleBase" id="RU361187"/>
    </source>
</evidence>
<feature type="signal peptide" evidence="7">
    <location>
        <begin position="1"/>
        <end position="19"/>
    </location>
</feature>
<dbReference type="Proteomes" id="UP000039865">
    <property type="component" value="Unassembled WGS sequence"/>
</dbReference>
<dbReference type="PANTHER" id="PTHR42812:SF5">
    <property type="entry name" value="ENDO-ARABINASE"/>
    <property type="match status" value="1"/>
</dbReference>
<dbReference type="Gene3D" id="2.115.10.20">
    <property type="entry name" value="Glycosyl hydrolase domain, family 43"/>
    <property type="match status" value="1"/>
</dbReference>
<dbReference type="InterPro" id="IPR051795">
    <property type="entry name" value="Glycosyl_Hydrlase_43"/>
</dbReference>
<dbReference type="EMBL" id="CCKQ01018390">
    <property type="protein sequence ID" value="CDW90346.1"/>
    <property type="molecule type" value="Genomic_DNA"/>
</dbReference>
<keyword evidence="2 6" id="KW-0378">Hydrolase</keyword>